<feature type="compositionally biased region" description="Basic and acidic residues" evidence="1">
    <location>
        <begin position="12"/>
        <end position="33"/>
    </location>
</feature>
<sequence length="55" mass="5722">MKAIVSQAQLNKKREVAEVRRNGAGESHVRKVQDCNSKVASTTSDANPVANGGGG</sequence>
<organism evidence="2 3">
    <name type="scientific">Prunus yedoensis var. nudiflora</name>
    <dbReference type="NCBI Taxonomy" id="2094558"/>
    <lineage>
        <taxon>Eukaryota</taxon>
        <taxon>Viridiplantae</taxon>
        <taxon>Streptophyta</taxon>
        <taxon>Embryophyta</taxon>
        <taxon>Tracheophyta</taxon>
        <taxon>Spermatophyta</taxon>
        <taxon>Magnoliopsida</taxon>
        <taxon>eudicotyledons</taxon>
        <taxon>Gunneridae</taxon>
        <taxon>Pentapetalae</taxon>
        <taxon>rosids</taxon>
        <taxon>fabids</taxon>
        <taxon>Rosales</taxon>
        <taxon>Rosaceae</taxon>
        <taxon>Amygdaloideae</taxon>
        <taxon>Amygdaleae</taxon>
        <taxon>Prunus</taxon>
    </lineage>
</organism>
<feature type="compositionally biased region" description="Polar residues" evidence="1">
    <location>
        <begin position="1"/>
        <end position="10"/>
    </location>
</feature>
<gene>
    <name evidence="2" type="ORF">Pyn_30116</name>
</gene>
<comment type="caution">
    <text evidence="2">The sequence shown here is derived from an EMBL/GenBank/DDBJ whole genome shotgun (WGS) entry which is preliminary data.</text>
</comment>
<proteinExistence type="predicted"/>
<protein>
    <submittedName>
        <fullName evidence="2">Uncharacterized protein</fullName>
    </submittedName>
</protein>
<dbReference type="Proteomes" id="UP000250321">
    <property type="component" value="Unassembled WGS sequence"/>
</dbReference>
<feature type="region of interest" description="Disordered" evidence="1">
    <location>
        <begin position="1"/>
        <end position="55"/>
    </location>
</feature>
<keyword evidence="3" id="KW-1185">Reference proteome</keyword>
<dbReference type="EMBL" id="PJQY01002151">
    <property type="protein sequence ID" value="PQP96041.1"/>
    <property type="molecule type" value="Genomic_DNA"/>
</dbReference>
<name>A0A314XPI7_PRUYE</name>
<evidence type="ECO:0000313" key="3">
    <source>
        <dbReference type="Proteomes" id="UP000250321"/>
    </source>
</evidence>
<dbReference type="AlphaFoldDB" id="A0A314XPI7"/>
<evidence type="ECO:0000313" key="2">
    <source>
        <dbReference type="EMBL" id="PQP96041.1"/>
    </source>
</evidence>
<reference evidence="2 3" key="1">
    <citation type="submission" date="2018-02" db="EMBL/GenBank/DDBJ databases">
        <title>Draft genome of wild Prunus yedoensis var. nudiflora.</title>
        <authorList>
            <person name="Baek S."/>
            <person name="Kim J.-H."/>
            <person name="Choi K."/>
            <person name="Kim G.-B."/>
            <person name="Cho A."/>
            <person name="Jang H."/>
            <person name="Shin C.-H."/>
            <person name="Yu H.-J."/>
            <person name="Mun J.-H."/>
        </authorList>
    </citation>
    <scope>NUCLEOTIDE SEQUENCE [LARGE SCALE GENOMIC DNA]</scope>
    <source>
        <strain evidence="3">cv. Jeju island</strain>
        <tissue evidence="2">Leaf</tissue>
    </source>
</reference>
<feature type="compositionally biased region" description="Polar residues" evidence="1">
    <location>
        <begin position="34"/>
        <end position="46"/>
    </location>
</feature>
<evidence type="ECO:0000256" key="1">
    <source>
        <dbReference type="SAM" id="MobiDB-lite"/>
    </source>
</evidence>
<accession>A0A314XPI7</accession>